<feature type="chain" id="PRO_5025404415" description="chitinase" evidence="14">
    <location>
        <begin position="33"/>
        <end position="278"/>
    </location>
</feature>
<evidence type="ECO:0000313" key="17">
    <source>
        <dbReference type="Proteomes" id="UP000436088"/>
    </source>
</evidence>
<keyword evidence="8" id="KW-0119">Carbohydrate metabolism</keyword>
<evidence type="ECO:0000256" key="11">
    <source>
        <dbReference type="PIRSR" id="PIRSR001060-1"/>
    </source>
</evidence>
<evidence type="ECO:0000256" key="10">
    <source>
        <dbReference type="ARBA" id="ARBA00023326"/>
    </source>
</evidence>
<proteinExistence type="inferred from homology"/>
<dbReference type="InterPro" id="IPR000726">
    <property type="entry name" value="Glyco_hydro_19_cat"/>
</dbReference>
<dbReference type="AlphaFoldDB" id="A0A6A2ZTK2"/>
<accession>A0A6A2ZTK2</accession>
<dbReference type="Gene3D" id="3.30.20.10">
    <property type="entry name" value="Endochitinase, domain 2"/>
    <property type="match status" value="1"/>
</dbReference>
<dbReference type="CDD" id="cd00035">
    <property type="entry name" value="ChtBD1"/>
    <property type="match status" value="1"/>
</dbReference>
<feature type="domain" description="Chitin-binding type-1" evidence="15">
    <location>
        <begin position="32"/>
        <end position="67"/>
    </location>
</feature>
<keyword evidence="6" id="KW-0146">Chitin degradation</keyword>
<evidence type="ECO:0000313" key="16">
    <source>
        <dbReference type="EMBL" id="KAE8694876.1"/>
    </source>
</evidence>
<dbReference type="Proteomes" id="UP000436088">
    <property type="component" value="Unassembled WGS sequence"/>
</dbReference>
<keyword evidence="5" id="KW-0378">Hydrolase</keyword>
<evidence type="ECO:0000256" key="14">
    <source>
        <dbReference type="SAM" id="SignalP"/>
    </source>
</evidence>
<evidence type="ECO:0000259" key="15">
    <source>
        <dbReference type="PROSITE" id="PS50941"/>
    </source>
</evidence>
<dbReference type="Pfam" id="PF00187">
    <property type="entry name" value="Chitin_bind_1"/>
    <property type="match status" value="1"/>
</dbReference>
<comment type="catalytic activity">
    <reaction evidence="1">
        <text>Random endo-hydrolysis of N-acetyl-beta-D-glucosaminide (1-&gt;4)-beta-linkages in chitin and chitodextrins.</text>
        <dbReference type="EC" id="3.2.1.14"/>
    </reaction>
</comment>
<dbReference type="PANTHER" id="PTHR22595">
    <property type="entry name" value="CHITINASE-RELATED"/>
    <property type="match status" value="1"/>
</dbReference>
<evidence type="ECO:0000256" key="7">
    <source>
        <dbReference type="ARBA" id="ARBA00023157"/>
    </source>
</evidence>
<feature type="disulfide bond" evidence="12 13">
    <location>
        <begin position="37"/>
        <end position="49"/>
    </location>
</feature>
<dbReference type="InterPro" id="IPR018371">
    <property type="entry name" value="Chitin-binding_1_CS"/>
</dbReference>
<evidence type="ECO:0000256" key="5">
    <source>
        <dbReference type="ARBA" id="ARBA00022801"/>
    </source>
</evidence>
<keyword evidence="9" id="KW-0326">Glycosidase</keyword>
<keyword evidence="14" id="KW-0732">Signal</keyword>
<keyword evidence="4 13" id="KW-0147">Chitin-binding</keyword>
<keyword evidence="17" id="KW-1185">Reference proteome</keyword>
<dbReference type="GO" id="GO:0000272">
    <property type="term" value="P:polysaccharide catabolic process"/>
    <property type="evidence" value="ECO:0007669"/>
    <property type="project" value="UniProtKB-KW"/>
</dbReference>
<feature type="disulfide bond" evidence="12">
    <location>
        <begin position="158"/>
        <end position="166"/>
    </location>
</feature>
<dbReference type="InterPro" id="IPR001002">
    <property type="entry name" value="Chitin-bd_1"/>
</dbReference>
<dbReference type="PROSITE" id="PS00026">
    <property type="entry name" value="CHIT_BIND_I_1"/>
    <property type="match status" value="1"/>
</dbReference>
<dbReference type="PROSITE" id="PS00773">
    <property type="entry name" value="CHITINASE_19_1"/>
    <property type="match status" value="1"/>
</dbReference>
<reference evidence="16" key="1">
    <citation type="submission" date="2019-09" db="EMBL/GenBank/DDBJ databases">
        <title>Draft genome information of white flower Hibiscus syriacus.</title>
        <authorList>
            <person name="Kim Y.-M."/>
        </authorList>
    </citation>
    <scope>NUCLEOTIDE SEQUENCE [LARGE SCALE GENOMIC DNA]</scope>
    <source>
        <strain evidence="16">YM2019G1</strain>
    </source>
</reference>
<dbReference type="InterPro" id="IPR016283">
    <property type="entry name" value="Glyco_hydro_19"/>
</dbReference>
<evidence type="ECO:0000256" key="2">
    <source>
        <dbReference type="ARBA" id="ARBA00009373"/>
    </source>
</evidence>
<sequence>MPQLLCCTHPSKMELLTFVLLGILAVTQTVSAQNCGCAPDQCCSQYGYCGRGKDYCGTGCKEGPCFSKSPTATGVSVATVVSPKFFDSIINQAPANCVGKRFYTRQAFLTALNSFPGFGKLGSDVESKREIAAFFAHATHETEYFCFIEEKTKTNKYCEINSEFPCAQEKFYYGRGPIQLTGNINYGKAGNALKLNLLKNPEIVAKDPVVSFKASLWYWMNAVRPVIGQGFGATIKAINGPLECGAGGQAQQRVRRRIRFYTDYCKRFGVDPGPNLSC</sequence>
<evidence type="ECO:0000256" key="13">
    <source>
        <dbReference type="PROSITE-ProRule" id="PRU00261"/>
    </source>
</evidence>
<dbReference type="PROSITE" id="PS50941">
    <property type="entry name" value="CHIT_BIND_I_2"/>
    <property type="match status" value="1"/>
</dbReference>
<evidence type="ECO:0000256" key="6">
    <source>
        <dbReference type="ARBA" id="ARBA00023024"/>
    </source>
</evidence>
<feature type="disulfide bond" evidence="12 13">
    <location>
        <begin position="42"/>
        <end position="56"/>
    </location>
</feature>
<dbReference type="Gene3D" id="1.10.530.10">
    <property type="match status" value="1"/>
</dbReference>
<dbReference type="PANTHER" id="PTHR22595:SF197">
    <property type="entry name" value="CHITINASE FAMILY PROTEIN"/>
    <property type="match status" value="1"/>
</dbReference>
<comment type="caution">
    <text evidence="13">Lacks conserved residue(s) required for the propagation of feature annotation.</text>
</comment>
<evidence type="ECO:0000256" key="12">
    <source>
        <dbReference type="PIRSR" id="PIRSR001060-2"/>
    </source>
</evidence>
<evidence type="ECO:0000256" key="8">
    <source>
        <dbReference type="ARBA" id="ARBA00023277"/>
    </source>
</evidence>
<dbReference type="GO" id="GO:0016998">
    <property type="term" value="P:cell wall macromolecule catabolic process"/>
    <property type="evidence" value="ECO:0007669"/>
    <property type="project" value="InterPro"/>
</dbReference>
<protein>
    <recommendedName>
        <fullName evidence="3">chitinase</fullName>
        <ecNumber evidence="3">3.2.1.14</ecNumber>
    </recommendedName>
</protein>
<comment type="caution">
    <text evidence="16">The sequence shown here is derived from an EMBL/GenBank/DDBJ whole genome shotgun (WGS) entry which is preliminary data.</text>
</comment>
<evidence type="ECO:0000256" key="1">
    <source>
        <dbReference type="ARBA" id="ARBA00000822"/>
    </source>
</evidence>
<gene>
    <name evidence="16" type="ORF">F3Y22_tig00110764pilonHSYRG00015</name>
</gene>
<dbReference type="PROSITE" id="PS00774">
    <property type="entry name" value="CHITINASE_19_2"/>
    <property type="match status" value="1"/>
</dbReference>
<dbReference type="EMBL" id="VEPZ02001101">
    <property type="protein sequence ID" value="KAE8694876.1"/>
    <property type="molecule type" value="Genomic_DNA"/>
</dbReference>
<feature type="disulfide bond" evidence="12">
    <location>
        <begin position="97"/>
        <end position="146"/>
    </location>
</feature>
<dbReference type="PIRSF" id="PIRSF001060">
    <property type="entry name" value="Endochitinase"/>
    <property type="match status" value="1"/>
</dbReference>
<feature type="active site" description="Proton donor" evidence="11">
    <location>
        <position position="141"/>
    </location>
</feature>
<organism evidence="16 17">
    <name type="scientific">Hibiscus syriacus</name>
    <name type="common">Rose of Sharon</name>
    <dbReference type="NCBI Taxonomy" id="106335"/>
    <lineage>
        <taxon>Eukaryota</taxon>
        <taxon>Viridiplantae</taxon>
        <taxon>Streptophyta</taxon>
        <taxon>Embryophyta</taxon>
        <taxon>Tracheophyta</taxon>
        <taxon>Spermatophyta</taxon>
        <taxon>Magnoliopsida</taxon>
        <taxon>eudicotyledons</taxon>
        <taxon>Gunneridae</taxon>
        <taxon>Pentapetalae</taxon>
        <taxon>rosids</taxon>
        <taxon>malvids</taxon>
        <taxon>Malvales</taxon>
        <taxon>Malvaceae</taxon>
        <taxon>Malvoideae</taxon>
        <taxon>Hibiscus</taxon>
    </lineage>
</organism>
<keyword evidence="10" id="KW-0624">Polysaccharide degradation</keyword>
<dbReference type="InterPro" id="IPR023346">
    <property type="entry name" value="Lysozyme-like_dom_sf"/>
</dbReference>
<dbReference type="EC" id="3.2.1.14" evidence="3"/>
<dbReference type="GO" id="GO:0006032">
    <property type="term" value="P:chitin catabolic process"/>
    <property type="evidence" value="ECO:0007669"/>
    <property type="project" value="UniProtKB-KW"/>
</dbReference>
<evidence type="ECO:0000256" key="4">
    <source>
        <dbReference type="ARBA" id="ARBA00022669"/>
    </source>
</evidence>
<evidence type="ECO:0000256" key="9">
    <source>
        <dbReference type="ARBA" id="ARBA00023295"/>
    </source>
</evidence>
<comment type="similarity">
    <text evidence="2">Belongs to the glycosyl hydrolase 19 family. Chitinase class I subfamily.</text>
</comment>
<dbReference type="SUPFAM" id="SSF53955">
    <property type="entry name" value="Lysozyme-like"/>
    <property type="match status" value="1"/>
</dbReference>
<dbReference type="CDD" id="cd00325">
    <property type="entry name" value="chitinase_GH19"/>
    <property type="match status" value="1"/>
</dbReference>
<dbReference type="GO" id="GO:0008061">
    <property type="term" value="F:chitin binding"/>
    <property type="evidence" value="ECO:0007669"/>
    <property type="project" value="UniProtKB-UniRule"/>
</dbReference>
<feature type="disulfide bond" evidence="12">
    <location>
        <begin position="244"/>
        <end position="278"/>
    </location>
</feature>
<keyword evidence="7 12" id="KW-1015">Disulfide bond</keyword>
<dbReference type="InterPro" id="IPR036861">
    <property type="entry name" value="Endochitinase-like_sf"/>
</dbReference>
<dbReference type="FunFam" id="3.30.60.10:FF:000003">
    <property type="entry name" value="Class IV chitinase"/>
    <property type="match status" value="1"/>
</dbReference>
<feature type="signal peptide" evidence="14">
    <location>
        <begin position="1"/>
        <end position="32"/>
    </location>
</feature>
<dbReference type="SMART" id="SM00270">
    <property type="entry name" value="ChtBD1"/>
    <property type="match status" value="1"/>
</dbReference>
<name>A0A6A2ZTK2_HIBSY</name>
<dbReference type="Gene3D" id="3.30.60.10">
    <property type="entry name" value="Endochitinase-like"/>
    <property type="match status" value="1"/>
</dbReference>
<evidence type="ECO:0000256" key="3">
    <source>
        <dbReference type="ARBA" id="ARBA00012729"/>
    </source>
</evidence>
<dbReference type="SUPFAM" id="SSF57016">
    <property type="entry name" value="Plant lectins/antimicrobial peptides"/>
    <property type="match status" value="1"/>
</dbReference>
<dbReference type="GO" id="GO:0008843">
    <property type="term" value="F:endochitinase activity"/>
    <property type="evidence" value="ECO:0007669"/>
    <property type="project" value="UniProtKB-EC"/>
</dbReference>
<dbReference type="Pfam" id="PF00182">
    <property type="entry name" value="Glyco_hydro_19"/>
    <property type="match status" value="2"/>
</dbReference>